<dbReference type="RefSeq" id="WP_037940162.1">
    <property type="nucleotide sequence ID" value="NZ_ASYR01000008.1"/>
</dbReference>
<organism evidence="3 4">
    <name type="scientific">Streptomyces fradiae ATCC 10745 = DSM 40063</name>
    <dbReference type="NCBI Taxonomy" id="1319510"/>
    <lineage>
        <taxon>Bacteria</taxon>
        <taxon>Bacillati</taxon>
        <taxon>Actinomycetota</taxon>
        <taxon>Actinomycetes</taxon>
        <taxon>Kitasatosporales</taxon>
        <taxon>Streptomycetaceae</taxon>
        <taxon>Streptomyces</taxon>
    </lineage>
</organism>
<reference evidence="3 4" key="1">
    <citation type="submission" date="2013-05" db="EMBL/GenBank/DDBJ databases">
        <title>Genome Sequence of Streptomyces fradiae.</title>
        <authorList>
            <person name="Kirby R."/>
        </authorList>
    </citation>
    <scope>NUCLEOTIDE SEQUENCE [LARGE SCALE GENOMIC DNA]</scope>
    <source>
        <strain evidence="3 4">ATCC 10745</strain>
    </source>
</reference>
<dbReference type="Proteomes" id="UP000731519">
    <property type="component" value="Unassembled WGS sequence"/>
</dbReference>
<evidence type="ECO:0000313" key="4">
    <source>
        <dbReference type="Proteomes" id="UP000731519"/>
    </source>
</evidence>
<evidence type="ECO:0000256" key="1">
    <source>
        <dbReference type="SAM" id="MobiDB-lite"/>
    </source>
</evidence>
<keyword evidence="2" id="KW-0812">Transmembrane</keyword>
<feature type="transmembrane region" description="Helical" evidence="2">
    <location>
        <begin position="27"/>
        <end position="58"/>
    </location>
</feature>
<protein>
    <submittedName>
        <fullName evidence="3">Uncharacterized protein</fullName>
    </submittedName>
</protein>
<accession>A0ABQ6XXX5</accession>
<comment type="caution">
    <text evidence="3">The sequence shown here is derived from an EMBL/GenBank/DDBJ whole genome shotgun (WGS) entry which is preliminary data.</text>
</comment>
<keyword evidence="2" id="KW-1133">Transmembrane helix</keyword>
<feature type="compositionally biased region" description="Low complexity" evidence="1">
    <location>
        <begin position="1"/>
        <end position="11"/>
    </location>
</feature>
<evidence type="ECO:0000256" key="2">
    <source>
        <dbReference type="SAM" id="Phobius"/>
    </source>
</evidence>
<keyword evidence="4" id="KW-1185">Reference proteome</keyword>
<name>A0ABQ6XXX5_STRFR</name>
<feature type="region of interest" description="Disordered" evidence="1">
    <location>
        <begin position="1"/>
        <end position="21"/>
    </location>
</feature>
<gene>
    <name evidence="3" type="ORF">K701_08445</name>
</gene>
<dbReference type="GeneID" id="91404092"/>
<dbReference type="EMBL" id="ASYR01000008">
    <property type="protein sequence ID" value="KAF0650593.1"/>
    <property type="molecule type" value="Genomic_DNA"/>
</dbReference>
<keyword evidence="2" id="KW-0472">Membrane</keyword>
<evidence type="ECO:0000313" key="3">
    <source>
        <dbReference type="EMBL" id="KAF0650593.1"/>
    </source>
</evidence>
<proteinExistence type="predicted"/>
<sequence length="71" mass="7456">MIGAGRATTTRTEGRGVGEEPSTWGELLLSFALVAAVPTVVGGAVVLTLVGLTVWLTAPLRRRRRPRSGGR</sequence>